<keyword evidence="4" id="KW-1185">Reference proteome</keyword>
<feature type="compositionally biased region" description="Basic and acidic residues" evidence="1">
    <location>
        <begin position="81"/>
        <end position="99"/>
    </location>
</feature>
<dbReference type="PROSITE" id="PS51194">
    <property type="entry name" value="HELICASE_CTER"/>
    <property type="match status" value="1"/>
</dbReference>
<feature type="domain" description="Helicase C-terminal" evidence="2">
    <location>
        <begin position="1"/>
        <end position="99"/>
    </location>
</feature>
<gene>
    <name evidence="3" type="ORF">HD556DRAFT_1438249</name>
</gene>
<comment type="caution">
    <text evidence="3">The sequence shown here is derived from an EMBL/GenBank/DDBJ whole genome shotgun (WGS) entry which is preliminary data.</text>
</comment>
<evidence type="ECO:0000256" key="1">
    <source>
        <dbReference type="SAM" id="MobiDB-lite"/>
    </source>
</evidence>
<protein>
    <recommendedName>
        <fullName evidence="2">Helicase C-terminal domain-containing protein</fullName>
    </recommendedName>
</protein>
<dbReference type="InterPro" id="IPR027417">
    <property type="entry name" value="P-loop_NTPase"/>
</dbReference>
<evidence type="ECO:0000313" key="3">
    <source>
        <dbReference type="EMBL" id="KAG1802197.1"/>
    </source>
</evidence>
<accession>A0A9P7J4C7</accession>
<name>A0A9P7J4C7_9AGAM</name>
<dbReference type="AlphaFoldDB" id="A0A9P7J4C7"/>
<dbReference type="InterPro" id="IPR001650">
    <property type="entry name" value="Helicase_C-like"/>
</dbReference>
<dbReference type="SUPFAM" id="SSF52540">
    <property type="entry name" value="P-loop containing nucleoside triphosphate hydrolases"/>
    <property type="match status" value="1"/>
</dbReference>
<dbReference type="Gene3D" id="3.40.50.300">
    <property type="entry name" value="P-loop containing nucleotide triphosphate hydrolases"/>
    <property type="match status" value="1"/>
</dbReference>
<organism evidence="3 4">
    <name type="scientific">Suillus plorans</name>
    <dbReference type="NCBI Taxonomy" id="116603"/>
    <lineage>
        <taxon>Eukaryota</taxon>
        <taxon>Fungi</taxon>
        <taxon>Dikarya</taxon>
        <taxon>Basidiomycota</taxon>
        <taxon>Agaricomycotina</taxon>
        <taxon>Agaricomycetes</taxon>
        <taxon>Agaricomycetidae</taxon>
        <taxon>Boletales</taxon>
        <taxon>Suillineae</taxon>
        <taxon>Suillaceae</taxon>
        <taxon>Suillus</taxon>
    </lineage>
</organism>
<evidence type="ECO:0000313" key="4">
    <source>
        <dbReference type="Proteomes" id="UP000719766"/>
    </source>
</evidence>
<proteinExistence type="predicted"/>
<dbReference type="Proteomes" id="UP000719766">
    <property type="component" value="Unassembled WGS sequence"/>
</dbReference>
<dbReference type="OrthoDB" id="10261556at2759"/>
<reference evidence="3" key="1">
    <citation type="journal article" date="2020" name="New Phytol.">
        <title>Comparative genomics reveals dynamic genome evolution in host specialist ectomycorrhizal fungi.</title>
        <authorList>
            <person name="Lofgren L.A."/>
            <person name="Nguyen N.H."/>
            <person name="Vilgalys R."/>
            <person name="Ruytinx J."/>
            <person name="Liao H.L."/>
            <person name="Branco S."/>
            <person name="Kuo A."/>
            <person name="LaButti K."/>
            <person name="Lipzen A."/>
            <person name="Andreopoulos W."/>
            <person name="Pangilinan J."/>
            <person name="Riley R."/>
            <person name="Hundley H."/>
            <person name="Na H."/>
            <person name="Barry K."/>
            <person name="Grigoriev I.V."/>
            <person name="Stajich J.E."/>
            <person name="Kennedy P.G."/>
        </authorList>
    </citation>
    <scope>NUCLEOTIDE SEQUENCE</scope>
    <source>
        <strain evidence="3">S12</strain>
    </source>
</reference>
<dbReference type="CDD" id="cd18785">
    <property type="entry name" value="SF2_C"/>
    <property type="match status" value="1"/>
</dbReference>
<feature type="compositionally biased region" description="Polar residues" evidence="1">
    <location>
        <begin position="100"/>
        <end position="110"/>
    </location>
</feature>
<feature type="region of interest" description="Disordered" evidence="1">
    <location>
        <begin position="81"/>
        <end position="175"/>
    </location>
</feature>
<dbReference type="EMBL" id="JABBWE010000006">
    <property type="protein sequence ID" value="KAG1802197.1"/>
    <property type="molecule type" value="Genomic_DNA"/>
</dbReference>
<sequence length="175" mass="20175">MTTEYKENKVSHLTSGETWGLCTTESFRMGMDIPDIMLVIQWRATCKLSMLWQRWGRATRDRLLQGTAILFAKKEYFDNVRQERHQHQETRKRKADDKSSATAGMTQSRNKFWHIAKQAAASTEQDEDENLRVEDKDMDGNEHDSSNNVAGEGDRDSELRDMLKSTADGRTGWNA</sequence>
<dbReference type="GeneID" id="64599590"/>
<feature type="compositionally biased region" description="Basic and acidic residues" evidence="1">
    <location>
        <begin position="130"/>
        <end position="145"/>
    </location>
</feature>
<evidence type="ECO:0000259" key="2">
    <source>
        <dbReference type="PROSITE" id="PS51194"/>
    </source>
</evidence>
<dbReference type="RefSeq" id="XP_041165389.1">
    <property type="nucleotide sequence ID" value="XM_041305826.1"/>
</dbReference>
<dbReference type="Pfam" id="PF00271">
    <property type="entry name" value="Helicase_C"/>
    <property type="match status" value="1"/>
</dbReference>
<feature type="compositionally biased region" description="Basic and acidic residues" evidence="1">
    <location>
        <begin position="152"/>
        <end position="163"/>
    </location>
</feature>